<accession>A0A3D9QUK7</accession>
<protein>
    <submittedName>
        <fullName evidence="4">HD domain-containing protein</fullName>
    </submittedName>
</protein>
<organism evidence="4 5">
    <name type="scientific">Paenibacillus taihuensis</name>
    <dbReference type="NCBI Taxonomy" id="1156355"/>
    <lineage>
        <taxon>Bacteria</taxon>
        <taxon>Bacillati</taxon>
        <taxon>Bacillota</taxon>
        <taxon>Bacilli</taxon>
        <taxon>Bacillales</taxon>
        <taxon>Paenibacillaceae</taxon>
        <taxon>Paenibacillus</taxon>
    </lineage>
</organism>
<dbReference type="OrthoDB" id="9759601at2"/>
<dbReference type="InterPro" id="IPR037522">
    <property type="entry name" value="HD_GYP_dom"/>
</dbReference>
<evidence type="ECO:0000256" key="1">
    <source>
        <dbReference type="SAM" id="Phobius"/>
    </source>
</evidence>
<gene>
    <name evidence="4" type="ORF">A8990_14313</name>
</gene>
<dbReference type="Proteomes" id="UP000256304">
    <property type="component" value="Unassembled WGS sequence"/>
</dbReference>
<evidence type="ECO:0000313" key="5">
    <source>
        <dbReference type="Proteomes" id="UP000256304"/>
    </source>
</evidence>
<dbReference type="Pfam" id="PF13487">
    <property type="entry name" value="HD_5"/>
    <property type="match status" value="1"/>
</dbReference>
<proteinExistence type="predicted"/>
<dbReference type="SMART" id="SM00471">
    <property type="entry name" value="HDc"/>
    <property type="match status" value="1"/>
</dbReference>
<dbReference type="RefSeq" id="WP_116191929.1">
    <property type="nucleotide sequence ID" value="NZ_QTTN01000043.1"/>
</dbReference>
<dbReference type="PANTHER" id="PTHR45228">
    <property type="entry name" value="CYCLIC DI-GMP PHOSPHODIESTERASE TM_0186-RELATED"/>
    <property type="match status" value="1"/>
</dbReference>
<feature type="transmembrane region" description="Helical" evidence="1">
    <location>
        <begin position="45"/>
        <end position="66"/>
    </location>
</feature>
<dbReference type="PROSITE" id="PS51831">
    <property type="entry name" value="HD"/>
    <property type="match status" value="1"/>
</dbReference>
<feature type="transmembrane region" description="Helical" evidence="1">
    <location>
        <begin position="78"/>
        <end position="97"/>
    </location>
</feature>
<reference evidence="4 5" key="1">
    <citation type="submission" date="2018-08" db="EMBL/GenBank/DDBJ databases">
        <title>Genomic Encyclopedia of Type Strains, Phase III (KMG-III): the genomes of soil and plant-associated and newly described type strains.</title>
        <authorList>
            <person name="Whitman W."/>
        </authorList>
    </citation>
    <scope>NUCLEOTIDE SEQUENCE [LARGE SCALE GENOMIC DNA]</scope>
    <source>
        <strain evidence="4 5">CGMCC 1.10966</strain>
    </source>
</reference>
<feature type="domain" description="HD-GYP" evidence="3">
    <location>
        <begin position="221"/>
        <end position="425"/>
    </location>
</feature>
<dbReference type="AlphaFoldDB" id="A0A3D9QUK7"/>
<keyword evidence="5" id="KW-1185">Reference proteome</keyword>
<dbReference type="CDD" id="cd00077">
    <property type="entry name" value="HDc"/>
    <property type="match status" value="1"/>
</dbReference>
<dbReference type="InterPro" id="IPR052020">
    <property type="entry name" value="Cyclic_di-GMP/3'3'-cGAMP_PDE"/>
</dbReference>
<dbReference type="InterPro" id="IPR006674">
    <property type="entry name" value="HD_domain"/>
</dbReference>
<dbReference type="InterPro" id="IPR003607">
    <property type="entry name" value="HD/PDEase_dom"/>
</dbReference>
<dbReference type="EMBL" id="QTTN01000043">
    <property type="protein sequence ID" value="REE67308.1"/>
    <property type="molecule type" value="Genomic_DNA"/>
</dbReference>
<keyword evidence="1" id="KW-0812">Transmembrane</keyword>
<comment type="caution">
    <text evidence="4">The sequence shown here is derived from an EMBL/GenBank/DDBJ whole genome shotgun (WGS) entry which is preliminary data.</text>
</comment>
<evidence type="ECO:0000313" key="4">
    <source>
        <dbReference type="EMBL" id="REE67308.1"/>
    </source>
</evidence>
<name>A0A3D9QUK7_9BACL</name>
<keyword evidence="1" id="KW-0472">Membrane</keyword>
<dbReference type="Gene3D" id="1.10.3210.10">
    <property type="entry name" value="Hypothetical protein af1432"/>
    <property type="match status" value="1"/>
</dbReference>
<feature type="domain" description="HD" evidence="2">
    <location>
        <begin position="243"/>
        <end position="374"/>
    </location>
</feature>
<feature type="transmembrane region" description="Helical" evidence="1">
    <location>
        <begin position="109"/>
        <end position="131"/>
    </location>
</feature>
<evidence type="ECO:0000259" key="2">
    <source>
        <dbReference type="PROSITE" id="PS51831"/>
    </source>
</evidence>
<sequence length="429" mass="49697">MSWTILSVYLSFAPMIFLAYRTHIFFRLGRTVDYRVDGRRFVWLAGMWIGNLSLTLYLFALYWLIYLLSQRKMLKLKVVFKPSLLFASEAFIMLIFFKLTAWMSSYAGLLGTYGSILVTLHIVNVTSMIVYRRLHSGQQTFLGYKRKLIELTWMDTFTLSFLIDVRQALPIGQSEEWSQILTQIFLWLSAMGWIRFRRKSISQKLIHDSTLMKLNNTSEQLNVANEQILTAFARSLETRDAYTAGHSERVAKYGVLIASEMGFKLSDLRLIKLGGLLHDVGKIGIPDSILYKEGKLTESEYHIMKQHPQIGEKLLRGVYHYLSSISEDEKDLIYGIVLFHHERMDGRGYPYGLKERQIPVFARIMAVADAYDAMTSNRSYRKAMYPEHALQQLKEGAGTQFWPPAVEAMLRINRQTSSLDDIWIAMRNK</sequence>
<evidence type="ECO:0000259" key="3">
    <source>
        <dbReference type="PROSITE" id="PS51832"/>
    </source>
</evidence>
<dbReference type="SUPFAM" id="SSF109604">
    <property type="entry name" value="HD-domain/PDEase-like"/>
    <property type="match status" value="1"/>
</dbReference>
<dbReference type="PROSITE" id="PS51832">
    <property type="entry name" value="HD_GYP"/>
    <property type="match status" value="1"/>
</dbReference>
<keyword evidence="1" id="KW-1133">Transmembrane helix</keyword>